<evidence type="ECO:0000313" key="1">
    <source>
        <dbReference type="EMBL" id="BAI69764.1"/>
    </source>
</evidence>
<accession>D3DIW2</accession>
<dbReference type="EMBL" id="AP011112">
    <property type="protein sequence ID" value="BAI69764.1"/>
    <property type="molecule type" value="Genomic_DNA"/>
</dbReference>
<gene>
    <name evidence="1" type="ordered locus">HTH_1311</name>
</gene>
<dbReference type="AlphaFoldDB" id="D3DIW2"/>
<sequence>MTYHILPFSFFTHIDYSVPHPSPIPVSKGCTFAINVKTVFNAPLGNPKKLAQAMKEKGIEASLDLKTKGVSYEDFPLLVRLSYLVFEFLPKSLVLKEPADMYSLYSADECLPFFSDMPIIASFMSYDFPSYSFILGRRRNLLQDTPCSDINPLNVYRAVPLSDKVKLSAYVYSESGYFFPGERLKGSGRYVIRMSTDRVLVLLSKNKSLMAVYDQNHINERLVEKGSYTVKIYTYKFKIGTAYFGLRFLACLPPVVVE</sequence>
<dbReference type="STRING" id="608538.HTH_1311"/>
<protein>
    <submittedName>
        <fullName evidence="1">Uncharacterized protein</fullName>
    </submittedName>
</protein>
<evidence type="ECO:0000313" key="2">
    <source>
        <dbReference type="Proteomes" id="UP000002574"/>
    </source>
</evidence>
<dbReference type="RefSeq" id="WP_012963944.1">
    <property type="nucleotide sequence ID" value="NC_013799.1"/>
</dbReference>
<dbReference type="KEGG" id="hth:HTH_1311"/>
<reference evidence="1 2" key="1">
    <citation type="journal article" date="2010" name="J. Bacteriol.">
        <title>Complete genome sequence of the thermophilic, obligately chemolithoautotrophic hydrogen-oxidizing bacterium Hydrogenobacter thermophilus TK-6.</title>
        <authorList>
            <person name="Arai H."/>
            <person name="Kanbe H."/>
            <person name="Ishii M."/>
            <person name="Igarashi Y."/>
        </authorList>
    </citation>
    <scope>NUCLEOTIDE SEQUENCE [LARGE SCALE GENOMIC DNA]</scope>
    <source>
        <strain evidence="2">DSM 6534 / IAM 12695 / TK-6</strain>
    </source>
</reference>
<organism evidence="1 2">
    <name type="scientific">Hydrogenobacter thermophilus (strain DSM 6534 / IAM 12695 / TK-6)</name>
    <dbReference type="NCBI Taxonomy" id="608538"/>
    <lineage>
        <taxon>Bacteria</taxon>
        <taxon>Pseudomonadati</taxon>
        <taxon>Aquificota</taxon>
        <taxon>Aquificia</taxon>
        <taxon>Aquificales</taxon>
        <taxon>Aquificaceae</taxon>
        <taxon>Hydrogenobacter</taxon>
    </lineage>
</organism>
<name>D3DIW2_HYDTT</name>
<dbReference type="Proteomes" id="UP000002574">
    <property type="component" value="Chromosome"/>
</dbReference>
<dbReference type="OrthoDB" id="13903at2"/>
<keyword evidence="2" id="KW-1185">Reference proteome</keyword>
<proteinExistence type="predicted"/>